<reference evidence="1 2" key="1">
    <citation type="submission" date="2019-03" db="EMBL/GenBank/DDBJ databases">
        <title>First draft genome of Liparis tanakae, snailfish: a comprehensive survey of snailfish specific genes.</title>
        <authorList>
            <person name="Kim W."/>
            <person name="Song I."/>
            <person name="Jeong J.-H."/>
            <person name="Kim D."/>
            <person name="Kim S."/>
            <person name="Ryu S."/>
            <person name="Song J.Y."/>
            <person name="Lee S.K."/>
        </authorList>
    </citation>
    <scope>NUCLEOTIDE SEQUENCE [LARGE SCALE GENOMIC DNA]</scope>
    <source>
        <tissue evidence="1">Muscle</tissue>
    </source>
</reference>
<evidence type="ECO:0000313" key="2">
    <source>
        <dbReference type="Proteomes" id="UP000314294"/>
    </source>
</evidence>
<keyword evidence="2" id="KW-1185">Reference proteome</keyword>
<evidence type="ECO:0000313" key="1">
    <source>
        <dbReference type="EMBL" id="TNN68844.1"/>
    </source>
</evidence>
<dbReference type="EMBL" id="SRLO01000183">
    <property type="protein sequence ID" value="TNN68844.1"/>
    <property type="molecule type" value="Genomic_DNA"/>
</dbReference>
<accession>A0A4Z2HV00</accession>
<proteinExistence type="predicted"/>
<dbReference type="AlphaFoldDB" id="A0A4Z2HV00"/>
<gene>
    <name evidence="1" type="ORF">EYF80_020879</name>
</gene>
<comment type="caution">
    <text evidence="1">The sequence shown here is derived from an EMBL/GenBank/DDBJ whole genome shotgun (WGS) entry which is preliminary data.</text>
</comment>
<organism evidence="1 2">
    <name type="scientific">Liparis tanakae</name>
    <name type="common">Tanaka's snailfish</name>
    <dbReference type="NCBI Taxonomy" id="230148"/>
    <lineage>
        <taxon>Eukaryota</taxon>
        <taxon>Metazoa</taxon>
        <taxon>Chordata</taxon>
        <taxon>Craniata</taxon>
        <taxon>Vertebrata</taxon>
        <taxon>Euteleostomi</taxon>
        <taxon>Actinopterygii</taxon>
        <taxon>Neopterygii</taxon>
        <taxon>Teleostei</taxon>
        <taxon>Neoteleostei</taxon>
        <taxon>Acanthomorphata</taxon>
        <taxon>Eupercaria</taxon>
        <taxon>Perciformes</taxon>
        <taxon>Cottioidei</taxon>
        <taxon>Cottales</taxon>
        <taxon>Liparidae</taxon>
        <taxon>Liparis</taxon>
    </lineage>
</organism>
<name>A0A4Z2HV00_9TELE</name>
<dbReference type="Proteomes" id="UP000314294">
    <property type="component" value="Unassembled WGS sequence"/>
</dbReference>
<protein>
    <submittedName>
        <fullName evidence="1">Uncharacterized protein</fullName>
    </submittedName>
</protein>
<sequence length="226" mass="25501">MRRGVPPSLSYCSLGPGSRKRGKRLSVCQSRSLFGFISIFSELGARRGIKMFPYGKSTAVLHTLCHPTHRAGVAGHVGQLQLLQLENGEPVNGVALIDRGVGVVLERNFLTQHDEDAREEQGQEYLHQSHQDLTFLESKNRSKAWLRGFFLRRRRRGFARNCEAKDVRRPVPRGLCMGTKRRKPGWALAEAVPRELLTVLKVQGIKVEEELVDEGLTLCTEEYPEL</sequence>